<feature type="compositionally biased region" description="Polar residues" evidence="1">
    <location>
        <begin position="13"/>
        <end position="22"/>
    </location>
</feature>
<evidence type="ECO:0000256" key="1">
    <source>
        <dbReference type="SAM" id="MobiDB-lite"/>
    </source>
</evidence>
<reference evidence="3" key="1">
    <citation type="journal article" date="2019" name="Curr. Biol.">
        <title>Genome Sequence of Striga asiatica Provides Insight into the Evolution of Plant Parasitism.</title>
        <authorList>
            <person name="Yoshida S."/>
            <person name="Kim S."/>
            <person name="Wafula E.K."/>
            <person name="Tanskanen J."/>
            <person name="Kim Y.M."/>
            <person name="Honaas L."/>
            <person name="Yang Z."/>
            <person name="Spallek T."/>
            <person name="Conn C.E."/>
            <person name="Ichihashi Y."/>
            <person name="Cheong K."/>
            <person name="Cui S."/>
            <person name="Der J.P."/>
            <person name="Gundlach H."/>
            <person name="Jiao Y."/>
            <person name="Hori C."/>
            <person name="Ishida J.K."/>
            <person name="Kasahara H."/>
            <person name="Kiba T."/>
            <person name="Kim M.S."/>
            <person name="Koo N."/>
            <person name="Laohavisit A."/>
            <person name="Lee Y.H."/>
            <person name="Lumba S."/>
            <person name="McCourt P."/>
            <person name="Mortimer J.C."/>
            <person name="Mutuku J.M."/>
            <person name="Nomura T."/>
            <person name="Sasaki-Sekimoto Y."/>
            <person name="Seto Y."/>
            <person name="Wang Y."/>
            <person name="Wakatake T."/>
            <person name="Sakakibara H."/>
            <person name="Demura T."/>
            <person name="Yamaguchi S."/>
            <person name="Yoneyama K."/>
            <person name="Manabe R.I."/>
            <person name="Nelson D.C."/>
            <person name="Schulman A.H."/>
            <person name="Timko M.P."/>
            <person name="dePamphilis C.W."/>
            <person name="Choi D."/>
            <person name="Shirasu K."/>
        </authorList>
    </citation>
    <scope>NUCLEOTIDE SEQUENCE [LARGE SCALE GENOMIC DNA]</scope>
    <source>
        <strain evidence="3">cv. UVA1</strain>
    </source>
</reference>
<feature type="region of interest" description="Disordered" evidence="1">
    <location>
        <begin position="1"/>
        <end position="109"/>
    </location>
</feature>
<sequence length="124" mass="13585">MHEVIFSLALATPSATENLTPTPQNPEPVIDLERPSTQGKRPPYRVPPEKQSKRKRRKTTKDGKTSSKKQGGDASQPKKSGKSPAKETFPKTALEQPKSFAGNKDISSAASYFLSIYPEGETSR</sequence>
<protein>
    <submittedName>
        <fullName evidence="2">Keratin</fullName>
    </submittedName>
</protein>
<comment type="caution">
    <text evidence="2">The sequence shown here is derived from an EMBL/GenBank/DDBJ whole genome shotgun (WGS) entry which is preliminary data.</text>
</comment>
<dbReference type="EMBL" id="BKCP01007626">
    <property type="protein sequence ID" value="GER46837.1"/>
    <property type="molecule type" value="Genomic_DNA"/>
</dbReference>
<evidence type="ECO:0000313" key="2">
    <source>
        <dbReference type="EMBL" id="GER46837.1"/>
    </source>
</evidence>
<proteinExistence type="predicted"/>
<gene>
    <name evidence="2" type="ORF">STAS_23892</name>
</gene>
<keyword evidence="3" id="KW-1185">Reference proteome</keyword>
<organism evidence="2 3">
    <name type="scientific">Striga asiatica</name>
    <name type="common">Asiatic witchweed</name>
    <name type="synonym">Buchnera asiatica</name>
    <dbReference type="NCBI Taxonomy" id="4170"/>
    <lineage>
        <taxon>Eukaryota</taxon>
        <taxon>Viridiplantae</taxon>
        <taxon>Streptophyta</taxon>
        <taxon>Embryophyta</taxon>
        <taxon>Tracheophyta</taxon>
        <taxon>Spermatophyta</taxon>
        <taxon>Magnoliopsida</taxon>
        <taxon>eudicotyledons</taxon>
        <taxon>Gunneridae</taxon>
        <taxon>Pentapetalae</taxon>
        <taxon>asterids</taxon>
        <taxon>lamiids</taxon>
        <taxon>Lamiales</taxon>
        <taxon>Orobanchaceae</taxon>
        <taxon>Buchnereae</taxon>
        <taxon>Striga</taxon>
    </lineage>
</organism>
<dbReference type="AlphaFoldDB" id="A0A5A7QQY2"/>
<accession>A0A5A7QQY2</accession>
<evidence type="ECO:0000313" key="3">
    <source>
        <dbReference type="Proteomes" id="UP000325081"/>
    </source>
</evidence>
<dbReference type="Proteomes" id="UP000325081">
    <property type="component" value="Unassembled WGS sequence"/>
</dbReference>
<name>A0A5A7QQY2_STRAF</name>